<dbReference type="AlphaFoldDB" id="A0A6A6WLS6"/>
<dbReference type="GO" id="GO:0003735">
    <property type="term" value="F:structural constituent of ribosome"/>
    <property type="evidence" value="ECO:0007669"/>
    <property type="project" value="TreeGrafter"/>
</dbReference>
<feature type="compositionally biased region" description="Polar residues" evidence="1">
    <location>
        <begin position="427"/>
        <end position="437"/>
    </location>
</feature>
<dbReference type="Pfam" id="PF11709">
    <property type="entry name" value="Mit_ribos_Mrp51"/>
    <property type="match status" value="1"/>
</dbReference>
<name>A0A6A6WLS6_9PEZI</name>
<dbReference type="OrthoDB" id="3913595at2759"/>
<dbReference type="GO" id="GO:0070124">
    <property type="term" value="P:mitochondrial translational initiation"/>
    <property type="evidence" value="ECO:0007669"/>
    <property type="project" value="TreeGrafter"/>
</dbReference>
<dbReference type="EMBL" id="ML996565">
    <property type="protein sequence ID" value="KAF2763157.1"/>
    <property type="molecule type" value="Genomic_DNA"/>
</dbReference>
<evidence type="ECO:0000313" key="3">
    <source>
        <dbReference type="Proteomes" id="UP000799437"/>
    </source>
</evidence>
<dbReference type="PANTHER" id="PTHR28058">
    <property type="entry name" value="37S RIBOSOMAL PROTEIN MRP51, MITOCHONDRIAL"/>
    <property type="match status" value="1"/>
</dbReference>
<protein>
    <submittedName>
        <fullName evidence="2">Uncharacterized protein</fullName>
    </submittedName>
</protein>
<reference evidence="2" key="1">
    <citation type="journal article" date="2020" name="Stud. Mycol.">
        <title>101 Dothideomycetes genomes: a test case for predicting lifestyles and emergence of pathogens.</title>
        <authorList>
            <person name="Haridas S."/>
            <person name="Albert R."/>
            <person name="Binder M."/>
            <person name="Bloem J."/>
            <person name="Labutti K."/>
            <person name="Salamov A."/>
            <person name="Andreopoulos B."/>
            <person name="Baker S."/>
            <person name="Barry K."/>
            <person name="Bills G."/>
            <person name="Bluhm B."/>
            <person name="Cannon C."/>
            <person name="Castanera R."/>
            <person name="Culley D."/>
            <person name="Daum C."/>
            <person name="Ezra D."/>
            <person name="Gonzalez J."/>
            <person name="Henrissat B."/>
            <person name="Kuo A."/>
            <person name="Liang C."/>
            <person name="Lipzen A."/>
            <person name="Lutzoni F."/>
            <person name="Magnuson J."/>
            <person name="Mondo S."/>
            <person name="Nolan M."/>
            <person name="Ohm R."/>
            <person name="Pangilinan J."/>
            <person name="Park H.-J."/>
            <person name="Ramirez L."/>
            <person name="Alfaro M."/>
            <person name="Sun H."/>
            <person name="Tritt A."/>
            <person name="Yoshinaga Y."/>
            <person name="Zwiers L.-H."/>
            <person name="Turgeon B."/>
            <person name="Goodwin S."/>
            <person name="Spatafora J."/>
            <person name="Crous P."/>
            <person name="Grigoriev I."/>
        </authorList>
    </citation>
    <scope>NUCLEOTIDE SEQUENCE</scope>
    <source>
        <strain evidence="2">CBS 121739</strain>
    </source>
</reference>
<proteinExistence type="predicted"/>
<dbReference type="GeneID" id="54484161"/>
<sequence>MSLLQPSSSATLCAMQRVQQHSSRKASSPTAQLLRSSRLFSIPEPLPKPSTFKANGRGSPNATLPYPVYQAIEAPLSSASRGDYGLKRPLPLRKLRRTSSPVVRLVELDAIEDVTDYELASDHVQTLHKLQELGLSISNGQRSGTFHSYSSSKRATDLNAFDDLVDASHTPILKEEDFRKYLHKIFAARHLVMRQKRALEGDAQEVEFTEKDFQAGLKKLCEEFQKQGKKSRLARYVKEFLSTQVPELLGDEMRAERTTHASAGISYLRTHKYLENHPTLGPLEHRTPVEARILRNANMPGWATSSRAATLGIAGVAIPRASGESQFRGPNSNTFDPTVQGGQKVLVHPTRMGIRPDGKITMNCDQADPAAEIIREGRLPPPKKAASNTHRDSGARMPNLDMLSTPRPPTRQEPSGQQVGLDYGLGATSSRPPTSKSDPFPDVD</sequence>
<dbReference type="Proteomes" id="UP000799437">
    <property type="component" value="Unassembled WGS sequence"/>
</dbReference>
<keyword evidence="3" id="KW-1185">Reference proteome</keyword>
<evidence type="ECO:0000256" key="1">
    <source>
        <dbReference type="SAM" id="MobiDB-lite"/>
    </source>
</evidence>
<organism evidence="2 3">
    <name type="scientific">Pseudovirgaria hyperparasitica</name>
    <dbReference type="NCBI Taxonomy" id="470096"/>
    <lineage>
        <taxon>Eukaryota</taxon>
        <taxon>Fungi</taxon>
        <taxon>Dikarya</taxon>
        <taxon>Ascomycota</taxon>
        <taxon>Pezizomycotina</taxon>
        <taxon>Dothideomycetes</taxon>
        <taxon>Dothideomycetes incertae sedis</taxon>
        <taxon>Acrospermales</taxon>
        <taxon>Acrospermaceae</taxon>
        <taxon>Pseudovirgaria</taxon>
    </lineage>
</organism>
<feature type="region of interest" description="Disordered" evidence="1">
    <location>
        <begin position="373"/>
        <end position="444"/>
    </location>
</feature>
<evidence type="ECO:0000313" key="2">
    <source>
        <dbReference type="EMBL" id="KAF2763157.1"/>
    </source>
</evidence>
<dbReference type="InterPro" id="IPR016712">
    <property type="entry name" value="Rbsml_bS1m-like"/>
</dbReference>
<gene>
    <name evidence="2" type="ORF">EJ05DRAFT_472081</name>
</gene>
<accession>A0A6A6WLS6</accession>
<dbReference type="PANTHER" id="PTHR28058:SF1">
    <property type="entry name" value="SMALL RIBOSOMAL SUBUNIT PROTEIN BS1M"/>
    <property type="match status" value="1"/>
</dbReference>
<dbReference type="RefSeq" id="XP_033605608.1">
    <property type="nucleotide sequence ID" value="XM_033743107.1"/>
</dbReference>
<dbReference type="GO" id="GO:0005763">
    <property type="term" value="C:mitochondrial small ribosomal subunit"/>
    <property type="evidence" value="ECO:0007669"/>
    <property type="project" value="TreeGrafter"/>
</dbReference>